<feature type="transmembrane region" description="Helical" evidence="6">
    <location>
        <begin position="173"/>
        <end position="192"/>
    </location>
</feature>
<accession>A0ABS9BRS6</accession>
<evidence type="ECO:0000256" key="2">
    <source>
        <dbReference type="ARBA" id="ARBA00022475"/>
    </source>
</evidence>
<feature type="transmembrane region" description="Helical" evidence="6">
    <location>
        <begin position="21"/>
        <end position="42"/>
    </location>
</feature>
<evidence type="ECO:0000256" key="4">
    <source>
        <dbReference type="ARBA" id="ARBA00022989"/>
    </source>
</evidence>
<protein>
    <recommendedName>
        <fullName evidence="6">TVP38/TMEM64 family membrane protein</fullName>
    </recommendedName>
</protein>
<name>A0ABS9BRS6_9BACT</name>
<comment type="similarity">
    <text evidence="6">Belongs to the TVP38/TMEM64 family.</text>
</comment>
<proteinExistence type="inferred from homology"/>
<evidence type="ECO:0000256" key="3">
    <source>
        <dbReference type="ARBA" id="ARBA00022692"/>
    </source>
</evidence>
<feature type="domain" description="VTT" evidence="7">
    <location>
        <begin position="77"/>
        <end position="192"/>
    </location>
</feature>
<keyword evidence="3 6" id="KW-0812">Transmembrane</keyword>
<comment type="caution">
    <text evidence="8">The sequence shown here is derived from an EMBL/GenBank/DDBJ whole genome shotgun (WGS) entry which is preliminary data.</text>
</comment>
<dbReference type="RefSeq" id="WP_234860302.1">
    <property type="nucleotide sequence ID" value="NZ_JAKEVZ010000002.1"/>
</dbReference>
<evidence type="ECO:0000259" key="7">
    <source>
        <dbReference type="Pfam" id="PF09335"/>
    </source>
</evidence>
<organism evidence="8 9">
    <name type="scientific">Mariniradius sediminis</name>
    <dbReference type="NCBI Taxonomy" id="2909237"/>
    <lineage>
        <taxon>Bacteria</taxon>
        <taxon>Pseudomonadati</taxon>
        <taxon>Bacteroidota</taxon>
        <taxon>Cytophagia</taxon>
        <taxon>Cytophagales</taxon>
        <taxon>Cyclobacteriaceae</taxon>
        <taxon>Mariniradius</taxon>
    </lineage>
</organism>
<comment type="subcellular location">
    <subcellularLocation>
        <location evidence="1 6">Cell membrane</location>
        <topology evidence="1 6">Multi-pass membrane protein</topology>
    </subcellularLocation>
</comment>
<evidence type="ECO:0000256" key="1">
    <source>
        <dbReference type="ARBA" id="ARBA00004651"/>
    </source>
</evidence>
<evidence type="ECO:0000313" key="8">
    <source>
        <dbReference type="EMBL" id="MCF1750177.1"/>
    </source>
</evidence>
<dbReference type="PANTHER" id="PTHR12677">
    <property type="entry name" value="GOLGI APPARATUS MEMBRANE PROTEIN TVP38-RELATED"/>
    <property type="match status" value="1"/>
</dbReference>
<feature type="transmembrane region" description="Helical" evidence="6">
    <location>
        <begin position="144"/>
        <end position="166"/>
    </location>
</feature>
<gene>
    <name evidence="8" type="ORF">L0U89_03770</name>
</gene>
<evidence type="ECO:0000256" key="6">
    <source>
        <dbReference type="RuleBase" id="RU366058"/>
    </source>
</evidence>
<feature type="transmembrane region" description="Helical" evidence="6">
    <location>
        <begin position="94"/>
        <end position="112"/>
    </location>
</feature>
<keyword evidence="4 6" id="KW-1133">Transmembrane helix</keyword>
<sequence>MEKKAGFFKELQASFRMHPMLAVALAWVAVMPSVGTLLSLSVVAKNPTALHQLEFHSFGFQLAYLLVGILAMGLALLPTTFFAAVSGFLFGWEAFGWLFAAYNLAALLGYAWGGKLGGNSLDILLSKYPKAHQLLEKQEKMGELVFFGRLSPILPFAVSNLFFALLGTGWRKLLVFGSLGMLPRTLLVFWSGTLAKDLYAAIEQEGISGKGWIFLGLLLVSVWGIWRVVVKK</sequence>
<keyword evidence="5 6" id="KW-0472">Membrane</keyword>
<evidence type="ECO:0000256" key="5">
    <source>
        <dbReference type="ARBA" id="ARBA00023136"/>
    </source>
</evidence>
<feature type="transmembrane region" description="Helical" evidence="6">
    <location>
        <begin position="212"/>
        <end position="230"/>
    </location>
</feature>
<dbReference type="Proteomes" id="UP001201449">
    <property type="component" value="Unassembled WGS sequence"/>
</dbReference>
<dbReference type="InterPro" id="IPR032816">
    <property type="entry name" value="VTT_dom"/>
</dbReference>
<keyword evidence="9" id="KW-1185">Reference proteome</keyword>
<reference evidence="8 9" key="1">
    <citation type="submission" date="2022-01" db="EMBL/GenBank/DDBJ databases">
        <title>Mariniradius saccharolyticus sp. nov., isolated from sediment of a river.</title>
        <authorList>
            <person name="Liu H."/>
        </authorList>
    </citation>
    <scope>NUCLEOTIDE SEQUENCE [LARGE SCALE GENOMIC DNA]</scope>
    <source>
        <strain evidence="8 9">RY-2</strain>
    </source>
</reference>
<keyword evidence="2 6" id="KW-1003">Cell membrane</keyword>
<dbReference type="Pfam" id="PF09335">
    <property type="entry name" value="VTT_dom"/>
    <property type="match status" value="1"/>
</dbReference>
<dbReference type="PANTHER" id="PTHR12677:SF59">
    <property type="entry name" value="GOLGI APPARATUS MEMBRANE PROTEIN TVP38-RELATED"/>
    <property type="match status" value="1"/>
</dbReference>
<evidence type="ECO:0000313" key="9">
    <source>
        <dbReference type="Proteomes" id="UP001201449"/>
    </source>
</evidence>
<dbReference type="InterPro" id="IPR015414">
    <property type="entry name" value="TMEM64"/>
</dbReference>
<feature type="transmembrane region" description="Helical" evidence="6">
    <location>
        <begin position="62"/>
        <end position="82"/>
    </location>
</feature>
<dbReference type="EMBL" id="JAKEVZ010000002">
    <property type="protein sequence ID" value="MCF1750177.1"/>
    <property type="molecule type" value="Genomic_DNA"/>
</dbReference>